<protein>
    <submittedName>
        <fullName evidence="1">RNA-dependent RNA polymerase 2</fullName>
    </submittedName>
</protein>
<keyword evidence="1" id="KW-0548">Nucleotidyltransferase</keyword>
<gene>
    <name evidence="1" type="ORF">OLEA9_A110497</name>
</gene>
<reference evidence="1 2" key="1">
    <citation type="submission" date="2019-12" db="EMBL/GenBank/DDBJ databases">
        <authorList>
            <person name="Alioto T."/>
            <person name="Alioto T."/>
            <person name="Gomez Garrido J."/>
        </authorList>
    </citation>
    <scope>NUCLEOTIDE SEQUENCE [LARGE SCALE GENOMIC DNA]</scope>
</reference>
<keyword evidence="2" id="KW-1185">Reference proteome</keyword>
<sequence length="76" mass="9188">NLHNKSIYMQRDNRIFEEVKDRILVSAKNLEKEAKEWFESSCNVINRNWHQHGIIMRLINQLILMEVKISWAFLGF</sequence>
<comment type="caution">
    <text evidence="1">The sequence shown here is derived from an EMBL/GenBank/DDBJ whole genome shotgun (WGS) entry which is preliminary data.</text>
</comment>
<dbReference type="EMBL" id="CACTIH010007970">
    <property type="protein sequence ID" value="CAA3018929.1"/>
    <property type="molecule type" value="Genomic_DNA"/>
</dbReference>
<proteinExistence type="predicted"/>
<organism evidence="1 2">
    <name type="scientific">Olea europaea subsp. europaea</name>
    <dbReference type="NCBI Taxonomy" id="158383"/>
    <lineage>
        <taxon>Eukaryota</taxon>
        <taxon>Viridiplantae</taxon>
        <taxon>Streptophyta</taxon>
        <taxon>Embryophyta</taxon>
        <taxon>Tracheophyta</taxon>
        <taxon>Spermatophyta</taxon>
        <taxon>Magnoliopsida</taxon>
        <taxon>eudicotyledons</taxon>
        <taxon>Gunneridae</taxon>
        <taxon>Pentapetalae</taxon>
        <taxon>asterids</taxon>
        <taxon>lamiids</taxon>
        <taxon>Lamiales</taxon>
        <taxon>Oleaceae</taxon>
        <taxon>Oleeae</taxon>
        <taxon>Olea</taxon>
    </lineage>
</organism>
<dbReference type="GO" id="GO:0003968">
    <property type="term" value="F:RNA-directed RNA polymerase activity"/>
    <property type="evidence" value="ECO:0007669"/>
    <property type="project" value="UniProtKB-KW"/>
</dbReference>
<dbReference type="AlphaFoldDB" id="A0A8S0UKH9"/>
<accession>A0A8S0UKH9</accession>
<evidence type="ECO:0000313" key="1">
    <source>
        <dbReference type="EMBL" id="CAA3018929.1"/>
    </source>
</evidence>
<dbReference type="Proteomes" id="UP000594638">
    <property type="component" value="Unassembled WGS sequence"/>
</dbReference>
<feature type="non-terminal residue" evidence="1">
    <location>
        <position position="1"/>
    </location>
</feature>
<dbReference type="OrthoDB" id="1705570at2759"/>
<name>A0A8S0UKH9_OLEEU</name>
<dbReference type="Gramene" id="OE9A110497T1">
    <property type="protein sequence ID" value="OE9A110497C1"/>
    <property type="gene ID" value="OE9A110497"/>
</dbReference>
<keyword evidence="1" id="KW-0696">RNA-directed RNA polymerase</keyword>
<evidence type="ECO:0000313" key="2">
    <source>
        <dbReference type="Proteomes" id="UP000594638"/>
    </source>
</evidence>
<keyword evidence="1" id="KW-0808">Transferase</keyword>